<feature type="domain" description="DUF2460" evidence="1">
    <location>
        <begin position="4"/>
        <end position="207"/>
    </location>
</feature>
<dbReference type="RefSeq" id="WP_119775770.1">
    <property type="nucleotide sequence ID" value="NZ_QYUK01000008.1"/>
</dbReference>
<protein>
    <submittedName>
        <fullName evidence="2">TIGR02217 family protein</fullName>
    </submittedName>
</protein>
<proteinExistence type="predicted"/>
<dbReference type="Pfam" id="PF09343">
    <property type="entry name" value="DUF2460"/>
    <property type="match status" value="1"/>
</dbReference>
<gene>
    <name evidence="2" type="ORF">D3874_01680</name>
</gene>
<reference evidence="2 3" key="1">
    <citation type="submission" date="2018-09" db="EMBL/GenBank/DDBJ databases">
        <authorList>
            <person name="Zhu H."/>
        </authorList>
    </citation>
    <scope>NUCLEOTIDE SEQUENCE [LARGE SCALE GENOMIC DNA]</scope>
    <source>
        <strain evidence="2 3">K1W22B-8</strain>
    </source>
</reference>
<dbReference type="OrthoDB" id="1685145at2"/>
<dbReference type="Proteomes" id="UP000284605">
    <property type="component" value="Unassembled WGS sequence"/>
</dbReference>
<evidence type="ECO:0000259" key="1">
    <source>
        <dbReference type="Pfam" id="PF09343"/>
    </source>
</evidence>
<accession>A0A418WTI3</accession>
<dbReference type="EMBL" id="QYUK01000008">
    <property type="protein sequence ID" value="RJF94573.1"/>
    <property type="molecule type" value="Genomic_DNA"/>
</dbReference>
<dbReference type="InterPro" id="IPR011740">
    <property type="entry name" value="DUF2460"/>
</dbReference>
<name>A0A418WTI3_9PROT</name>
<comment type="caution">
    <text evidence="2">The sequence shown here is derived from an EMBL/GenBank/DDBJ whole genome shotgun (WGS) entry which is preliminary data.</text>
</comment>
<sequence>MTFHDVRFPVSVAFGSSGGPERRVEVVTLASGREERNALWAGSRRRYDVGLGLRSDDDLHGVIEFFEARGGKLHAFRFRDWLDWKSCPPLAAPTALDQVIGSGDGTATVFALAKTYVSGGQSWRRAIGKPVAGTVQVALDGAPVAPLDHAVDHLTGLVTFTVAPLPGAVISAGFEFDVAVRFDLDQLVFSLADFRAGQVPSIPLVEVLP</sequence>
<dbReference type="AlphaFoldDB" id="A0A418WTI3"/>
<dbReference type="NCBIfam" id="TIGR02217">
    <property type="entry name" value="chp_TIGR02217"/>
    <property type="match status" value="1"/>
</dbReference>
<evidence type="ECO:0000313" key="3">
    <source>
        <dbReference type="Proteomes" id="UP000284605"/>
    </source>
</evidence>
<evidence type="ECO:0000313" key="2">
    <source>
        <dbReference type="EMBL" id="RJF94573.1"/>
    </source>
</evidence>
<keyword evidence="3" id="KW-1185">Reference proteome</keyword>
<organism evidence="2 3">
    <name type="scientific">Oleomonas cavernae</name>
    <dbReference type="NCBI Taxonomy" id="2320859"/>
    <lineage>
        <taxon>Bacteria</taxon>
        <taxon>Pseudomonadati</taxon>
        <taxon>Pseudomonadota</taxon>
        <taxon>Alphaproteobacteria</taxon>
        <taxon>Acetobacterales</taxon>
        <taxon>Acetobacteraceae</taxon>
        <taxon>Oleomonas</taxon>
    </lineage>
</organism>